<evidence type="ECO:0000313" key="10">
    <source>
        <dbReference type="Proteomes" id="UP000811844"/>
    </source>
</evidence>
<dbReference type="RefSeq" id="WP_212593264.1">
    <property type="nucleotide sequence ID" value="NZ_JAAIKR010000005.1"/>
</dbReference>
<evidence type="ECO:0000256" key="4">
    <source>
        <dbReference type="ARBA" id="ARBA00022833"/>
    </source>
</evidence>
<dbReference type="SUPFAM" id="SSF53187">
    <property type="entry name" value="Zn-dependent exopeptidases"/>
    <property type="match status" value="1"/>
</dbReference>
<comment type="cofactor">
    <cofactor evidence="5">
        <name>Zn(2+)</name>
        <dbReference type="ChEBI" id="CHEBI:29105"/>
    </cofactor>
    <text evidence="5">Binds 1 zinc ion per subunit.</text>
</comment>
<gene>
    <name evidence="5 9" type="primary">astE</name>
    <name evidence="9" type="ORF">G3R48_07935</name>
</gene>
<feature type="active site" evidence="5">
    <location>
        <position position="222"/>
    </location>
</feature>
<evidence type="ECO:0000259" key="8">
    <source>
        <dbReference type="Pfam" id="PF24827"/>
    </source>
</evidence>
<accession>A0ABS5I1L0</accession>
<comment type="function">
    <text evidence="5">Transforms N(2)-succinylglutamate into succinate and glutamate.</text>
</comment>
<dbReference type="InterPro" id="IPR055438">
    <property type="entry name" value="AstE_AspA_cat"/>
</dbReference>
<dbReference type="InterPro" id="IPR016681">
    <property type="entry name" value="SuccinylGlu_desuccinylase"/>
</dbReference>
<dbReference type="InterPro" id="IPR007036">
    <property type="entry name" value="Aste_AspA_hybrid_dom"/>
</dbReference>
<feature type="binding site" evidence="5">
    <location>
        <position position="65"/>
    </location>
    <ligand>
        <name>Zn(2+)</name>
        <dbReference type="ChEBI" id="CHEBI:29105"/>
    </ligand>
</feature>
<comment type="caution">
    <text evidence="9">The sequence shown here is derived from an EMBL/GenBank/DDBJ whole genome shotgun (WGS) entry which is preliminary data.</text>
</comment>
<dbReference type="GO" id="GO:0009017">
    <property type="term" value="F:succinylglutamate desuccinylase activity"/>
    <property type="evidence" value="ECO:0007669"/>
    <property type="project" value="UniProtKB-EC"/>
</dbReference>
<keyword evidence="10" id="KW-1185">Reference proteome</keyword>
<comment type="pathway">
    <text evidence="5">Amino-acid degradation; L-arginine degradation via AST pathway; L-glutamate and succinate from L-arginine: step 5/5.</text>
</comment>
<feature type="domain" description="AstE/AspA barrel-sandwich hybrid" evidence="7">
    <location>
        <begin position="263"/>
        <end position="335"/>
    </location>
</feature>
<dbReference type="HAMAP" id="MF_00767">
    <property type="entry name" value="Arg_catab_AstE"/>
    <property type="match status" value="1"/>
</dbReference>
<feature type="binding site" evidence="5">
    <location>
        <position position="62"/>
    </location>
    <ligand>
        <name>Zn(2+)</name>
        <dbReference type="ChEBI" id="CHEBI:29105"/>
    </ligand>
</feature>
<keyword evidence="2 5" id="KW-0479">Metal-binding</keyword>
<reference evidence="9 10" key="1">
    <citation type="submission" date="2020-02" db="EMBL/GenBank/DDBJ databases">
        <title>Shewanella WXL01 sp. nov., a marine bacterium isolated from green algae in Luhuitou Fringing Reef (Northern South China Sea).</title>
        <authorList>
            <person name="Wang X."/>
        </authorList>
    </citation>
    <scope>NUCLEOTIDE SEQUENCE [LARGE SCALE GENOMIC DNA]</scope>
    <source>
        <strain evidence="9 10">MCCC 1A01895</strain>
    </source>
</reference>
<dbReference type="Proteomes" id="UP000811844">
    <property type="component" value="Unassembled WGS sequence"/>
</dbReference>
<evidence type="ECO:0000256" key="3">
    <source>
        <dbReference type="ARBA" id="ARBA00022801"/>
    </source>
</evidence>
<dbReference type="InterPro" id="IPR050178">
    <property type="entry name" value="AspA/AstE_fam"/>
</dbReference>
<dbReference type="EC" id="3.5.1.96" evidence="5 6"/>
<evidence type="ECO:0000256" key="2">
    <source>
        <dbReference type="ARBA" id="ARBA00022723"/>
    </source>
</evidence>
<dbReference type="Pfam" id="PF04952">
    <property type="entry name" value="AstE_AspA_hybrid"/>
    <property type="match status" value="1"/>
</dbReference>
<dbReference type="PANTHER" id="PTHR15162:SF7">
    <property type="entry name" value="SUCCINYLGLUTAMATE DESUCCINYLASE"/>
    <property type="match status" value="1"/>
</dbReference>
<dbReference type="PIRSF" id="PIRSF017020">
    <property type="entry name" value="AstE"/>
    <property type="match status" value="1"/>
</dbReference>
<evidence type="ECO:0000256" key="6">
    <source>
        <dbReference type="NCBIfam" id="TIGR03242"/>
    </source>
</evidence>
<evidence type="ECO:0000256" key="1">
    <source>
        <dbReference type="ARBA" id="ARBA00022503"/>
    </source>
</evidence>
<dbReference type="Gene3D" id="3.40.630.10">
    <property type="entry name" value="Zn peptidases"/>
    <property type="match status" value="1"/>
</dbReference>
<dbReference type="Pfam" id="PF24827">
    <property type="entry name" value="AstE_AspA_cat"/>
    <property type="match status" value="1"/>
</dbReference>
<organism evidence="9 10">
    <name type="scientific">Shewanella intestini</name>
    <dbReference type="NCBI Taxonomy" id="2017544"/>
    <lineage>
        <taxon>Bacteria</taxon>
        <taxon>Pseudomonadati</taxon>
        <taxon>Pseudomonadota</taxon>
        <taxon>Gammaproteobacteria</taxon>
        <taxon>Alteromonadales</taxon>
        <taxon>Shewanellaceae</taxon>
        <taxon>Shewanella</taxon>
    </lineage>
</organism>
<feature type="binding site" evidence="5">
    <location>
        <position position="158"/>
    </location>
    <ligand>
        <name>Zn(2+)</name>
        <dbReference type="ChEBI" id="CHEBI:29105"/>
    </ligand>
</feature>
<dbReference type="EMBL" id="JAAIKR010000005">
    <property type="protein sequence ID" value="MBR9727913.1"/>
    <property type="molecule type" value="Genomic_DNA"/>
</dbReference>
<comment type="catalytic activity">
    <reaction evidence="5">
        <text>N-succinyl-L-glutamate + H2O = L-glutamate + succinate</text>
        <dbReference type="Rhea" id="RHEA:15169"/>
        <dbReference type="ChEBI" id="CHEBI:15377"/>
        <dbReference type="ChEBI" id="CHEBI:29985"/>
        <dbReference type="ChEBI" id="CHEBI:30031"/>
        <dbReference type="ChEBI" id="CHEBI:58763"/>
        <dbReference type="EC" id="3.5.1.96"/>
    </reaction>
</comment>
<name>A0ABS5I1L0_9GAMM</name>
<protein>
    <recommendedName>
        <fullName evidence="5 6">Succinylglutamate desuccinylase</fullName>
        <ecNumber evidence="5 6">3.5.1.96</ecNumber>
    </recommendedName>
</protein>
<evidence type="ECO:0000256" key="5">
    <source>
        <dbReference type="HAMAP-Rule" id="MF_00767"/>
    </source>
</evidence>
<keyword evidence="3 5" id="KW-0378">Hydrolase</keyword>
<dbReference type="CDD" id="cd03855">
    <property type="entry name" value="M14_ASTE"/>
    <property type="match status" value="1"/>
</dbReference>
<evidence type="ECO:0000313" key="9">
    <source>
        <dbReference type="EMBL" id="MBR9727913.1"/>
    </source>
</evidence>
<evidence type="ECO:0000259" key="7">
    <source>
        <dbReference type="Pfam" id="PF04952"/>
    </source>
</evidence>
<comment type="similarity">
    <text evidence="5">Belongs to the AspA/AstE family. Succinylglutamate desuccinylase subfamily.</text>
</comment>
<dbReference type="PANTHER" id="PTHR15162">
    <property type="entry name" value="ASPARTOACYLASE"/>
    <property type="match status" value="1"/>
</dbReference>
<keyword evidence="1 5" id="KW-0056">Arginine metabolism</keyword>
<sequence length="342" mass="38533">MLAQTIPNNDFLAYTLSQTKQIQPPQTFDLPNGIAVDVLDNGVISFTPLNYTKDIILSCAIHGNETAPIEICNQLIDDILSLKIELKQRVMFIIGNPEAILNKSRFIDENLNRLFSGAHSKGQGLTNKERHRAKALEAHVALFFAKNDNKQRIHYDLHTAIKPSKHEKFAIYPYRPGRSYSAEQIVLLGLCGVNTILYHHEPTTTFSYYSSNKFNADAFTVELGKVMPFGENDMQKFAATQTTLTTLLSETNLPQIPFDPTHFNLYKVARSINKHHDDFEFNFSHSTENFTQFTQGELLATEGGQQIRIEHDIEAIVFPNANVPVGQRTVLCLIPAPNEDVT</sequence>
<feature type="domain" description="Succinylglutamate desuccinylase/Aspartoacylase catalytic" evidence="8">
    <location>
        <begin position="52"/>
        <end position="246"/>
    </location>
</feature>
<dbReference type="NCBIfam" id="TIGR03242">
    <property type="entry name" value="arg_catab_astE"/>
    <property type="match status" value="1"/>
</dbReference>
<keyword evidence="4 5" id="KW-0862">Zinc</keyword>
<proteinExistence type="inferred from homology"/>
<dbReference type="NCBIfam" id="NF003706">
    <property type="entry name" value="PRK05324.1"/>
    <property type="match status" value="1"/>
</dbReference>